<accession>A0ABW5IVI3</accession>
<dbReference type="Proteomes" id="UP001597468">
    <property type="component" value="Unassembled WGS sequence"/>
</dbReference>
<sequence>MKKILLLWGLLIGTVFIGCSDDDDSRDTQDDVLSGSLSVRNQVYGKGAMMVDGVGITQNGWIAIYRYGLEKGDLVGLTFIEAGIHRDVVIELDANVENGETLLAVLHHDTNANKLFEWEGDQGIDLPLTIGSREMSKKFTFYIRPDYADYWITIDDQSLSAGPFWDLLKVKNIDVESIEKLLKGNAVWLVAYTWDVEGLNERIGFSDRLEIKSHDQASVYIEGFVPKGDTIWLVLFDDTGEEGVFEDTDEMIWDPENGGFLMTPVTIL</sequence>
<feature type="domain" description="DUF7282" evidence="1">
    <location>
        <begin position="36"/>
        <end position="133"/>
    </location>
</feature>
<dbReference type="RefSeq" id="WP_380750327.1">
    <property type="nucleotide sequence ID" value="NZ_JBHULT010000006.1"/>
</dbReference>
<keyword evidence="3" id="KW-1185">Reference proteome</keyword>
<protein>
    <recommendedName>
        <fullName evidence="1">DUF7282 domain-containing protein</fullName>
    </recommendedName>
</protein>
<dbReference type="Pfam" id="PF23951">
    <property type="entry name" value="DUF7282"/>
    <property type="match status" value="1"/>
</dbReference>
<comment type="caution">
    <text evidence="2">The sequence shown here is derived from an EMBL/GenBank/DDBJ whole genome shotgun (WGS) entry which is preliminary data.</text>
</comment>
<gene>
    <name evidence="2" type="ORF">ACFSTG_07265</name>
</gene>
<dbReference type="PROSITE" id="PS51257">
    <property type="entry name" value="PROKAR_LIPOPROTEIN"/>
    <property type="match status" value="1"/>
</dbReference>
<evidence type="ECO:0000259" key="1">
    <source>
        <dbReference type="Pfam" id="PF23951"/>
    </source>
</evidence>
<name>A0ABW5IVI3_9FLAO</name>
<dbReference type="EMBL" id="JBHULT010000006">
    <property type="protein sequence ID" value="MFD2517687.1"/>
    <property type="molecule type" value="Genomic_DNA"/>
</dbReference>
<evidence type="ECO:0000313" key="2">
    <source>
        <dbReference type="EMBL" id="MFD2517687.1"/>
    </source>
</evidence>
<dbReference type="InterPro" id="IPR055706">
    <property type="entry name" value="Slg1/2_DUF7282"/>
</dbReference>
<reference evidence="3" key="1">
    <citation type="journal article" date="2019" name="Int. J. Syst. Evol. Microbiol.">
        <title>The Global Catalogue of Microorganisms (GCM) 10K type strain sequencing project: providing services to taxonomists for standard genome sequencing and annotation.</title>
        <authorList>
            <consortium name="The Broad Institute Genomics Platform"/>
            <consortium name="The Broad Institute Genome Sequencing Center for Infectious Disease"/>
            <person name="Wu L."/>
            <person name="Ma J."/>
        </authorList>
    </citation>
    <scope>NUCLEOTIDE SEQUENCE [LARGE SCALE GENOMIC DNA]</scope>
    <source>
        <strain evidence="3">KCTC 42585</strain>
    </source>
</reference>
<evidence type="ECO:0000313" key="3">
    <source>
        <dbReference type="Proteomes" id="UP001597468"/>
    </source>
</evidence>
<organism evidence="2 3">
    <name type="scientific">Salinimicrobium flavum</name>
    <dbReference type="NCBI Taxonomy" id="1737065"/>
    <lineage>
        <taxon>Bacteria</taxon>
        <taxon>Pseudomonadati</taxon>
        <taxon>Bacteroidota</taxon>
        <taxon>Flavobacteriia</taxon>
        <taxon>Flavobacteriales</taxon>
        <taxon>Flavobacteriaceae</taxon>
        <taxon>Salinimicrobium</taxon>
    </lineage>
</organism>
<proteinExistence type="predicted"/>